<sequence length="88" mass="9575">MPHQAMPSLMKKTPAAAGRQIEETSLEDEMFVANCGELFLQVDASGLPLNRSHVVSAEPNGTIHEKVVQQASTVNSLVQMTENLQLND</sequence>
<dbReference type="AlphaFoldDB" id="A0A2P4SHB7"/>
<evidence type="ECO:0000313" key="1">
    <source>
        <dbReference type="EMBL" id="POI23502.1"/>
    </source>
</evidence>
<dbReference type="Proteomes" id="UP000237246">
    <property type="component" value="Unassembled WGS sequence"/>
</dbReference>
<dbReference type="EMBL" id="PPHD01048531">
    <property type="protein sequence ID" value="POI23502.1"/>
    <property type="molecule type" value="Genomic_DNA"/>
</dbReference>
<organism evidence="1 2">
    <name type="scientific">Bambusicola thoracicus</name>
    <name type="common">Chinese bamboo-partridge</name>
    <name type="synonym">Perdix thoracica</name>
    <dbReference type="NCBI Taxonomy" id="9083"/>
    <lineage>
        <taxon>Eukaryota</taxon>
        <taxon>Metazoa</taxon>
        <taxon>Chordata</taxon>
        <taxon>Craniata</taxon>
        <taxon>Vertebrata</taxon>
        <taxon>Euteleostomi</taxon>
        <taxon>Archelosauria</taxon>
        <taxon>Archosauria</taxon>
        <taxon>Dinosauria</taxon>
        <taxon>Saurischia</taxon>
        <taxon>Theropoda</taxon>
        <taxon>Coelurosauria</taxon>
        <taxon>Aves</taxon>
        <taxon>Neognathae</taxon>
        <taxon>Galloanserae</taxon>
        <taxon>Galliformes</taxon>
        <taxon>Phasianidae</taxon>
        <taxon>Perdicinae</taxon>
        <taxon>Bambusicola</taxon>
    </lineage>
</organism>
<name>A0A2P4SHB7_BAMTH</name>
<keyword evidence="2" id="KW-1185">Reference proteome</keyword>
<proteinExistence type="predicted"/>
<protein>
    <submittedName>
        <fullName evidence="1">Uncharacterized protein</fullName>
    </submittedName>
</protein>
<accession>A0A2P4SHB7</accession>
<evidence type="ECO:0000313" key="2">
    <source>
        <dbReference type="Proteomes" id="UP000237246"/>
    </source>
</evidence>
<gene>
    <name evidence="1" type="ORF">CIB84_012750</name>
</gene>
<comment type="caution">
    <text evidence="1">The sequence shown here is derived from an EMBL/GenBank/DDBJ whole genome shotgun (WGS) entry which is preliminary data.</text>
</comment>
<reference evidence="1 2" key="1">
    <citation type="submission" date="2018-01" db="EMBL/GenBank/DDBJ databases">
        <title>Comparison of the Chinese Bamboo Partridge and Red Junglefowl genome sequences highlights the importance of demography in genome evolution.</title>
        <authorList>
            <person name="Tiley G.P."/>
            <person name="Kimball R.T."/>
            <person name="Braun E.L."/>
            <person name="Burleigh J.G."/>
        </authorList>
    </citation>
    <scope>NUCLEOTIDE SEQUENCE [LARGE SCALE GENOMIC DNA]</scope>
    <source>
        <strain evidence="1">RTK389</strain>
        <tissue evidence="1">Blood</tissue>
    </source>
</reference>